<keyword evidence="1" id="KW-0560">Oxidoreductase</keyword>
<dbReference type="InterPro" id="IPR050740">
    <property type="entry name" value="Aldehyde_DH_Superfamily"/>
</dbReference>
<dbReference type="SUPFAM" id="SSF53720">
    <property type="entry name" value="ALDH-like"/>
    <property type="match status" value="1"/>
</dbReference>
<dbReference type="InterPro" id="IPR016163">
    <property type="entry name" value="Ald_DH_C"/>
</dbReference>
<gene>
    <name evidence="2" type="ORF">C2S_1887</name>
</gene>
<dbReference type="InterPro" id="IPR016162">
    <property type="entry name" value="Ald_DH_N"/>
</dbReference>
<dbReference type="GO" id="GO:0009450">
    <property type="term" value="P:gamma-aminobutyric acid catabolic process"/>
    <property type="evidence" value="ECO:0007669"/>
    <property type="project" value="TreeGrafter"/>
</dbReference>
<evidence type="ECO:0000313" key="3">
    <source>
        <dbReference type="Proteomes" id="UP000760494"/>
    </source>
</evidence>
<dbReference type="PANTHER" id="PTHR43353:SF7">
    <property type="entry name" value="SUCCINATE SEMIALDEHYDE DEHYDROGENASE (EUROFUNG)"/>
    <property type="match status" value="1"/>
</dbReference>
<evidence type="ECO:0000313" key="2">
    <source>
        <dbReference type="EMBL" id="VTT74701.1"/>
    </source>
</evidence>
<dbReference type="Gene3D" id="3.40.605.10">
    <property type="entry name" value="Aldehyde Dehydrogenase, Chain A, domain 1"/>
    <property type="match status" value="1"/>
</dbReference>
<comment type="caution">
    <text evidence="2">The sequence shown here is derived from an EMBL/GenBank/DDBJ whole genome shotgun (WGS) entry which is preliminary data.</text>
</comment>
<dbReference type="AlphaFoldDB" id="A0A5Q3EXE6"/>
<dbReference type="Pfam" id="PF00171">
    <property type="entry name" value="Aldedh"/>
    <property type="match status" value="1"/>
</dbReference>
<accession>A0A5Q3EXE6</accession>
<proteinExistence type="predicted"/>
<evidence type="ECO:0000256" key="1">
    <source>
        <dbReference type="ARBA" id="ARBA00023002"/>
    </source>
</evidence>
<dbReference type="EMBL" id="CABFJX010000374">
    <property type="protein sequence ID" value="VTT74701.1"/>
    <property type="molecule type" value="Genomic_DNA"/>
</dbReference>
<dbReference type="GO" id="GO:0004777">
    <property type="term" value="F:succinate-semialdehyde dehydrogenase (NAD+) activity"/>
    <property type="evidence" value="ECO:0007669"/>
    <property type="project" value="TreeGrafter"/>
</dbReference>
<protein>
    <submittedName>
        <fullName evidence="2">Uncharacterized protein</fullName>
    </submittedName>
</protein>
<dbReference type="InterPro" id="IPR015590">
    <property type="entry name" value="Aldehyde_DH_dom"/>
</dbReference>
<dbReference type="Gene3D" id="3.40.309.10">
    <property type="entry name" value="Aldehyde Dehydrogenase, Chain A, domain 2"/>
    <property type="match status" value="1"/>
</dbReference>
<sequence length="280" mass="30183">MSLCDNGILVNYTYLGSKNCCTKRRLVTTSIPALIERALFFSIEGGGRFDLIKLPKSRKGWASYSATKTHLVSQYFRCPSLYARDFSLLHAAVMSPGFLAVKGIGFNVAGKAERIHGSIRASSNPKRRVLAAKQPIRVTVALVSCNFLIAIVMRKASAAFAVGCYMTVKPSPETPLFCLALAYLASKAGFPAGTFNVLTTSLENTPGISVVLCNHPLNAKVRLTGSTRKSKIVAGLYAQGLKKCTLELGGNCPVIVFDDADIGQAISQIMALKWRNVGQE</sequence>
<dbReference type="PANTHER" id="PTHR43353">
    <property type="entry name" value="SUCCINATE-SEMIALDEHYDE DEHYDROGENASE, MITOCHONDRIAL"/>
    <property type="match status" value="1"/>
</dbReference>
<organism evidence="2 3">
    <name type="scientific">Fusarium fujikuroi</name>
    <name type="common">Bakanae and foot rot disease fungus</name>
    <name type="synonym">Gibberella fujikuroi</name>
    <dbReference type="NCBI Taxonomy" id="5127"/>
    <lineage>
        <taxon>Eukaryota</taxon>
        <taxon>Fungi</taxon>
        <taxon>Dikarya</taxon>
        <taxon>Ascomycota</taxon>
        <taxon>Pezizomycotina</taxon>
        <taxon>Sordariomycetes</taxon>
        <taxon>Hypocreomycetidae</taxon>
        <taxon>Hypocreales</taxon>
        <taxon>Nectriaceae</taxon>
        <taxon>Fusarium</taxon>
        <taxon>Fusarium fujikuroi species complex</taxon>
    </lineage>
</organism>
<dbReference type="InterPro" id="IPR016161">
    <property type="entry name" value="Ald_DH/histidinol_DH"/>
</dbReference>
<dbReference type="Proteomes" id="UP000760494">
    <property type="component" value="Unassembled WGS sequence"/>
</dbReference>
<dbReference type="GO" id="GO:0005737">
    <property type="term" value="C:cytoplasm"/>
    <property type="evidence" value="ECO:0007669"/>
    <property type="project" value="TreeGrafter"/>
</dbReference>
<name>A0A5Q3EXE6_FUSFU</name>
<reference evidence="2" key="1">
    <citation type="submission" date="2019-05" db="EMBL/GenBank/DDBJ databases">
        <authorList>
            <person name="Piombo E."/>
        </authorList>
    </citation>
    <scope>NUCLEOTIDE SEQUENCE</scope>
    <source>
        <strain evidence="2">C2S</strain>
    </source>
</reference>